<comment type="subcellular location">
    <subcellularLocation>
        <location evidence="1">Membrane</location>
        <topology evidence="1">Multi-pass membrane protein</topology>
    </subcellularLocation>
</comment>
<dbReference type="PANTHER" id="PTHR23508">
    <property type="entry name" value="CARBOXYLIC ACID TRANSPORTER PROTEIN HOMOLOG"/>
    <property type="match status" value="1"/>
</dbReference>
<feature type="transmembrane region" description="Helical" evidence="6">
    <location>
        <begin position="180"/>
        <end position="204"/>
    </location>
</feature>
<evidence type="ECO:0000256" key="4">
    <source>
        <dbReference type="ARBA" id="ARBA00023136"/>
    </source>
</evidence>
<feature type="transmembrane region" description="Helical" evidence="6">
    <location>
        <begin position="210"/>
        <end position="227"/>
    </location>
</feature>
<feature type="region of interest" description="Disordered" evidence="5">
    <location>
        <begin position="1"/>
        <end position="48"/>
    </location>
</feature>
<dbReference type="InterPro" id="IPR011701">
    <property type="entry name" value="MFS"/>
</dbReference>
<dbReference type="InterPro" id="IPR005829">
    <property type="entry name" value="Sugar_transporter_CS"/>
</dbReference>
<feature type="transmembrane region" description="Helical" evidence="6">
    <location>
        <begin position="147"/>
        <end position="168"/>
    </location>
</feature>
<evidence type="ECO:0000313" key="9">
    <source>
        <dbReference type="Proteomes" id="UP001611383"/>
    </source>
</evidence>
<dbReference type="PROSITE" id="PS00216">
    <property type="entry name" value="SUGAR_TRANSPORT_1"/>
    <property type="match status" value="1"/>
</dbReference>
<evidence type="ECO:0000256" key="6">
    <source>
        <dbReference type="SAM" id="Phobius"/>
    </source>
</evidence>
<dbReference type="Proteomes" id="UP001611383">
    <property type="component" value="Chromosome"/>
</dbReference>
<feature type="transmembrane region" description="Helical" evidence="6">
    <location>
        <begin position="293"/>
        <end position="313"/>
    </location>
</feature>
<dbReference type="CDD" id="cd17316">
    <property type="entry name" value="MFS_SV2_like"/>
    <property type="match status" value="1"/>
</dbReference>
<feature type="transmembrane region" description="Helical" evidence="6">
    <location>
        <begin position="58"/>
        <end position="80"/>
    </location>
</feature>
<feature type="compositionally biased region" description="Low complexity" evidence="5">
    <location>
        <begin position="16"/>
        <end position="34"/>
    </location>
</feature>
<dbReference type="PANTHER" id="PTHR23508:SF10">
    <property type="entry name" value="CARBOXYLIC ACID TRANSPORTER PROTEIN HOMOLOG"/>
    <property type="match status" value="1"/>
</dbReference>
<gene>
    <name evidence="8" type="ORF">F0U60_14280</name>
</gene>
<keyword evidence="3 6" id="KW-1133">Transmembrane helix</keyword>
<feature type="transmembrane region" description="Helical" evidence="6">
    <location>
        <begin position="259"/>
        <end position="281"/>
    </location>
</feature>
<evidence type="ECO:0000256" key="2">
    <source>
        <dbReference type="ARBA" id="ARBA00022692"/>
    </source>
</evidence>
<organism evidence="8 9">
    <name type="scientific">Archangium minus</name>
    <dbReference type="NCBI Taxonomy" id="83450"/>
    <lineage>
        <taxon>Bacteria</taxon>
        <taxon>Pseudomonadati</taxon>
        <taxon>Myxococcota</taxon>
        <taxon>Myxococcia</taxon>
        <taxon>Myxococcales</taxon>
        <taxon>Cystobacterineae</taxon>
        <taxon>Archangiaceae</taxon>
        <taxon>Archangium</taxon>
    </lineage>
</organism>
<evidence type="ECO:0000259" key="7">
    <source>
        <dbReference type="PROSITE" id="PS50850"/>
    </source>
</evidence>
<feature type="domain" description="Major facilitator superfamily (MFS) profile" evidence="7">
    <location>
        <begin position="58"/>
        <end position="440"/>
    </location>
</feature>
<feature type="transmembrane region" description="Helical" evidence="6">
    <location>
        <begin position="325"/>
        <end position="343"/>
    </location>
</feature>
<name>A0ABY9WMY5_9BACT</name>
<evidence type="ECO:0000256" key="5">
    <source>
        <dbReference type="SAM" id="MobiDB-lite"/>
    </source>
</evidence>
<dbReference type="EMBL" id="CP043494">
    <property type="protein sequence ID" value="WNG45144.1"/>
    <property type="molecule type" value="Genomic_DNA"/>
</dbReference>
<evidence type="ECO:0000313" key="8">
    <source>
        <dbReference type="EMBL" id="WNG45144.1"/>
    </source>
</evidence>
<feature type="transmembrane region" description="Helical" evidence="6">
    <location>
        <begin position="349"/>
        <end position="370"/>
    </location>
</feature>
<dbReference type="Gene3D" id="1.20.1250.20">
    <property type="entry name" value="MFS general substrate transporter like domains"/>
    <property type="match status" value="2"/>
</dbReference>
<keyword evidence="4 6" id="KW-0472">Membrane</keyword>
<evidence type="ECO:0000256" key="1">
    <source>
        <dbReference type="ARBA" id="ARBA00004141"/>
    </source>
</evidence>
<feature type="transmembrane region" description="Helical" evidence="6">
    <location>
        <begin position="390"/>
        <end position="406"/>
    </location>
</feature>
<dbReference type="SUPFAM" id="SSF103473">
    <property type="entry name" value="MFS general substrate transporter"/>
    <property type="match status" value="1"/>
</dbReference>
<accession>A0ABY9WMY5</accession>
<dbReference type="PROSITE" id="PS50850">
    <property type="entry name" value="MFS"/>
    <property type="match status" value="1"/>
</dbReference>
<dbReference type="Pfam" id="PF07690">
    <property type="entry name" value="MFS_1"/>
    <property type="match status" value="1"/>
</dbReference>
<keyword evidence="2 6" id="KW-0812">Transmembrane</keyword>
<feature type="transmembrane region" description="Helical" evidence="6">
    <location>
        <begin position="412"/>
        <end position="432"/>
    </location>
</feature>
<sequence>MTSSSHSAVSCDWNPRRGCSRSSSSPSPDPLRASRWIDSTRPGIPQGRNTVTPYQKRLLAFLSVATFFEGYEVFALSQLLPQIRAEFGLEGWQGAVLLGIVNIGTVSSWAVVRAADLFGRRRVLGITIIGYTVTSLFTALAPSVELFALSQLMARIFLLGEWATALVIAAEEYPAQRRGFVIGIMQASTGLGLIACAATVPWLIKTPLGWRSVFLVGIVPLLLIAYARRDLRETTRFQKAVQETKPTKHIMAGPYRNRVLELALVWALTYACTQPAGVFWKEFALSERGWSDAGVSAVMTFSAVITLPLVFKFGTLLDRLGRRRGALLAYGCTILGALGAYTFEDPRALTLSFVLGVFGFNTVIPVLSAYTTERFPTGLRADAFAWSNNLLGRSAFILAPLMIAFGTRNWGWGWGTAVPMMAAGPLLALALIMRRLPETRGLELEETAALELKAGEPLPSSAAAEGSKDMPNAK</sequence>
<protein>
    <submittedName>
        <fullName evidence="8">MFS transporter</fullName>
    </submittedName>
</protein>
<feature type="region of interest" description="Disordered" evidence="5">
    <location>
        <begin position="453"/>
        <end position="474"/>
    </location>
</feature>
<dbReference type="InterPro" id="IPR020846">
    <property type="entry name" value="MFS_dom"/>
</dbReference>
<reference evidence="8 9" key="1">
    <citation type="submission" date="2019-08" db="EMBL/GenBank/DDBJ databases">
        <title>Archangium and Cystobacter genomes.</title>
        <authorList>
            <person name="Chen I.-C.K."/>
            <person name="Wielgoss S."/>
        </authorList>
    </citation>
    <scope>NUCLEOTIDE SEQUENCE [LARGE SCALE GENOMIC DNA]</scope>
    <source>
        <strain evidence="8 9">Cbm 6</strain>
    </source>
</reference>
<proteinExistence type="predicted"/>
<feature type="transmembrane region" description="Helical" evidence="6">
    <location>
        <begin position="123"/>
        <end position="141"/>
    </location>
</feature>
<feature type="transmembrane region" description="Helical" evidence="6">
    <location>
        <begin position="92"/>
        <end position="111"/>
    </location>
</feature>
<keyword evidence="9" id="KW-1185">Reference proteome</keyword>
<evidence type="ECO:0000256" key="3">
    <source>
        <dbReference type="ARBA" id="ARBA00022989"/>
    </source>
</evidence>
<dbReference type="InterPro" id="IPR036259">
    <property type="entry name" value="MFS_trans_sf"/>
</dbReference>